<dbReference type="InterPro" id="IPR000796">
    <property type="entry name" value="Asp_trans"/>
</dbReference>
<name>A0A9Q0M9Q9_BLOTA</name>
<dbReference type="InterPro" id="IPR015422">
    <property type="entry name" value="PyrdxlP-dep_Trfase_small"/>
</dbReference>
<evidence type="ECO:0000256" key="7">
    <source>
        <dbReference type="ARBA" id="ARBA00049185"/>
    </source>
</evidence>
<dbReference type="InterPro" id="IPR004838">
    <property type="entry name" value="NHTrfase_class1_PyrdxlP-BS"/>
</dbReference>
<comment type="cofactor">
    <cofactor evidence="1">
        <name>pyridoxal 5'-phosphate</name>
        <dbReference type="ChEBI" id="CHEBI:597326"/>
    </cofactor>
</comment>
<accession>A0A9Q0M9Q9</accession>
<dbReference type="Gene3D" id="3.90.1150.10">
    <property type="entry name" value="Aspartate Aminotransferase, domain 1"/>
    <property type="match status" value="1"/>
</dbReference>
<dbReference type="GO" id="GO:0005739">
    <property type="term" value="C:mitochondrion"/>
    <property type="evidence" value="ECO:0007669"/>
    <property type="project" value="TreeGrafter"/>
</dbReference>
<dbReference type="SUPFAM" id="SSF53383">
    <property type="entry name" value="PLP-dependent transferases"/>
    <property type="match status" value="1"/>
</dbReference>
<dbReference type="Proteomes" id="UP001142055">
    <property type="component" value="Chromosome 2"/>
</dbReference>
<keyword evidence="6" id="KW-0663">Pyridoxal phosphate</keyword>
<proteinExistence type="inferred from homology"/>
<dbReference type="PANTHER" id="PTHR11879">
    <property type="entry name" value="ASPARTATE AMINOTRANSFERASE"/>
    <property type="match status" value="1"/>
</dbReference>
<evidence type="ECO:0000256" key="1">
    <source>
        <dbReference type="ARBA" id="ARBA00001933"/>
    </source>
</evidence>
<evidence type="ECO:0000256" key="6">
    <source>
        <dbReference type="ARBA" id="ARBA00022898"/>
    </source>
</evidence>
<dbReference type="EC" id="2.6.1.1" evidence="8"/>
<dbReference type="Gene3D" id="3.40.640.10">
    <property type="entry name" value="Type I PLP-dependent aspartate aminotransferase-like (Major domain)"/>
    <property type="match status" value="1"/>
</dbReference>
<evidence type="ECO:0000256" key="8">
    <source>
        <dbReference type="RuleBase" id="RU000480"/>
    </source>
</evidence>
<dbReference type="Pfam" id="PF00155">
    <property type="entry name" value="Aminotran_1_2"/>
    <property type="match status" value="1"/>
</dbReference>
<dbReference type="NCBIfam" id="NF006719">
    <property type="entry name" value="PRK09257.1"/>
    <property type="match status" value="1"/>
</dbReference>
<keyword evidence="5 8" id="KW-0808">Transferase</keyword>
<evidence type="ECO:0000313" key="11">
    <source>
        <dbReference type="Proteomes" id="UP001142055"/>
    </source>
</evidence>
<organism evidence="10 11">
    <name type="scientific">Blomia tropicalis</name>
    <name type="common">Mite</name>
    <dbReference type="NCBI Taxonomy" id="40697"/>
    <lineage>
        <taxon>Eukaryota</taxon>
        <taxon>Metazoa</taxon>
        <taxon>Ecdysozoa</taxon>
        <taxon>Arthropoda</taxon>
        <taxon>Chelicerata</taxon>
        <taxon>Arachnida</taxon>
        <taxon>Acari</taxon>
        <taxon>Acariformes</taxon>
        <taxon>Sarcoptiformes</taxon>
        <taxon>Astigmata</taxon>
        <taxon>Glycyphagoidea</taxon>
        <taxon>Echimyopodidae</taxon>
        <taxon>Blomia</taxon>
    </lineage>
</organism>
<dbReference type="InterPro" id="IPR015424">
    <property type="entry name" value="PyrdxlP-dep_Trfase"/>
</dbReference>
<evidence type="ECO:0000256" key="5">
    <source>
        <dbReference type="ARBA" id="ARBA00022679"/>
    </source>
</evidence>
<comment type="similarity">
    <text evidence="2">Belongs to the class-I pyridoxal-phosphate-dependent aminotransferase family.</text>
</comment>
<evidence type="ECO:0000256" key="3">
    <source>
        <dbReference type="ARBA" id="ARBA00011738"/>
    </source>
</evidence>
<evidence type="ECO:0000256" key="2">
    <source>
        <dbReference type="ARBA" id="ARBA00007441"/>
    </source>
</evidence>
<dbReference type="CDD" id="cd00609">
    <property type="entry name" value="AAT_like"/>
    <property type="match status" value="1"/>
</dbReference>
<comment type="catalytic activity">
    <reaction evidence="7 8">
        <text>L-aspartate + 2-oxoglutarate = oxaloacetate + L-glutamate</text>
        <dbReference type="Rhea" id="RHEA:21824"/>
        <dbReference type="ChEBI" id="CHEBI:16452"/>
        <dbReference type="ChEBI" id="CHEBI:16810"/>
        <dbReference type="ChEBI" id="CHEBI:29985"/>
        <dbReference type="ChEBI" id="CHEBI:29991"/>
        <dbReference type="EC" id="2.6.1.1"/>
    </reaction>
</comment>
<feature type="domain" description="Aminotransferase class I/classII large" evidence="9">
    <location>
        <begin position="67"/>
        <end position="428"/>
    </location>
</feature>
<dbReference type="EMBL" id="JAPWDV010000002">
    <property type="protein sequence ID" value="KAJ6221419.1"/>
    <property type="molecule type" value="Genomic_DNA"/>
</dbReference>
<dbReference type="PANTHER" id="PTHR11879:SF22">
    <property type="entry name" value="ASPARTATE AMINOTRANSFERASE, MITOCHONDRIAL"/>
    <property type="match status" value="1"/>
</dbReference>
<gene>
    <name evidence="10" type="ORF">RDWZM_007231</name>
</gene>
<comment type="subunit">
    <text evidence="3 8">Homodimer.</text>
</comment>
<dbReference type="GO" id="GO:0030170">
    <property type="term" value="F:pyridoxal phosphate binding"/>
    <property type="evidence" value="ECO:0007669"/>
    <property type="project" value="InterPro"/>
</dbReference>
<dbReference type="GO" id="GO:0004069">
    <property type="term" value="F:L-aspartate:2-oxoglutarate aminotransferase activity"/>
    <property type="evidence" value="ECO:0007669"/>
    <property type="project" value="UniProtKB-EC"/>
</dbReference>
<dbReference type="PROSITE" id="PS00105">
    <property type="entry name" value="AA_TRANSFER_CLASS_1"/>
    <property type="match status" value="1"/>
</dbReference>
<keyword evidence="11" id="KW-1185">Reference proteome</keyword>
<evidence type="ECO:0000259" key="9">
    <source>
        <dbReference type="Pfam" id="PF00155"/>
    </source>
</evidence>
<dbReference type="PRINTS" id="PR00799">
    <property type="entry name" value="TRANSAMINASE"/>
</dbReference>
<sequence length="439" mass="50515">MSGKVNKAMTLKRFVHNATAAAAAAMNRPRPTCKPSTLNSFWGKVTLAPRDPIISINQLYKQDPNPKKINFSIGTYRTEENESFIFSSVQKAEEKVFSETRILEKEYSPMEGFHPFNKLAYELLFGNDHYEQSNITVQTLAGTGALDLGATFLGKFYLGRKEAFISQPSWINHYLIFTNYGFNTKAFRYYDNKRKQFDTNGFFEDIEKLPDHSVVLFQPCGHNPASVQPTPSQWDMISRIIREKNILPFFDIAYHGLCSGQIESDVYAIRKFAQDGHHMLVSQSFSKNMSLYGDRVGSLTIMCESEDEAYRVRSQLKNLIISKYICPPFQTGRVVATVLEDQFLRHEWIEQLGGITERLQRTRWQLRRKLESVCPEHQWKHITEQCGIFWYSGLTSSQVETLINEYSIYLCEDGRVNIAGINPNNIDLFGDVIRDVINR</sequence>
<dbReference type="OMA" id="YSIYLCE"/>
<dbReference type="InterPro" id="IPR004839">
    <property type="entry name" value="Aminotransferase_I/II_large"/>
</dbReference>
<evidence type="ECO:0000256" key="4">
    <source>
        <dbReference type="ARBA" id="ARBA00022576"/>
    </source>
</evidence>
<protein>
    <recommendedName>
        <fullName evidence="8">Aspartate aminotransferase</fullName>
        <ecNumber evidence="8">2.6.1.1</ecNumber>
    </recommendedName>
</protein>
<comment type="miscellaneous">
    <text evidence="8">In eukaryotes there are cytoplasmic, mitochondrial and chloroplastic isozymes.</text>
</comment>
<keyword evidence="4 8" id="KW-0032">Aminotransferase</keyword>
<comment type="caution">
    <text evidence="10">The sequence shown here is derived from an EMBL/GenBank/DDBJ whole genome shotgun (WGS) entry which is preliminary data.</text>
</comment>
<dbReference type="InterPro" id="IPR015421">
    <property type="entry name" value="PyrdxlP-dep_Trfase_major"/>
</dbReference>
<evidence type="ECO:0000313" key="10">
    <source>
        <dbReference type="EMBL" id="KAJ6221419.1"/>
    </source>
</evidence>
<dbReference type="GO" id="GO:0006520">
    <property type="term" value="P:amino acid metabolic process"/>
    <property type="evidence" value="ECO:0007669"/>
    <property type="project" value="InterPro"/>
</dbReference>
<reference evidence="10" key="1">
    <citation type="submission" date="2022-12" db="EMBL/GenBank/DDBJ databases">
        <title>Genome assemblies of Blomia tropicalis.</title>
        <authorList>
            <person name="Cui Y."/>
        </authorList>
    </citation>
    <scope>NUCLEOTIDE SEQUENCE</scope>
    <source>
        <tissue evidence="10">Adult mites</tissue>
    </source>
</reference>
<dbReference type="AlphaFoldDB" id="A0A9Q0M9Q9"/>